<evidence type="ECO:0000313" key="6">
    <source>
        <dbReference type="Proteomes" id="UP000006764"/>
    </source>
</evidence>
<dbReference type="SUPFAM" id="SSF53383">
    <property type="entry name" value="PLP-dependent transferases"/>
    <property type="match status" value="1"/>
</dbReference>
<dbReference type="EMBL" id="CP004387">
    <property type="protein sequence ID" value="AJD49477.1"/>
    <property type="molecule type" value="Genomic_DNA"/>
</dbReference>
<evidence type="ECO:0000256" key="2">
    <source>
        <dbReference type="ARBA" id="ARBA00022679"/>
    </source>
</evidence>
<dbReference type="NCBIfam" id="NF005526">
    <property type="entry name" value="PRK07179.1"/>
    <property type="match status" value="1"/>
</dbReference>
<dbReference type="PANTHER" id="PTHR13693:SF100">
    <property type="entry name" value="8-AMINO-7-OXONONANOATE SYNTHASE"/>
    <property type="match status" value="1"/>
</dbReference>
<dbReference type="PANTHER" id="PTHR13693">
    <property type="entry name" value="CLASS II AMINOTRANSFERASE/8-AMINO-7-OXONONANOATE SYNTHASE"/>
    <property type="match status" value="1"/>
</dbReference>
<dbReference type="InterPro" id="IPR050087">
    <property type="entry name" value="AON_synthase_class-II"/>
</dbReference>
<protein>
    <recommendedName>
        <fullName evidence="4">Aminotransferase class I/classII large domain-containing protein</fullName>
    </recommendedName>
</protein>
<accession>A0A0B4XT56</accession>
<comment type="cofactor">
    <cofactor evidence="1">
        <name>pyridoxal 5'-phosphate</name>
        <dbReference type="ChEBI" id="CHEBI:597326"/>
    </cofactor>
</comment>
<dbReference type="GO" id="GO:0009102">
    <property type="term" value="P:biotin biosynthetic process"/>
    <property type="evidence" value="ECO:0007669"/>
    <property type="project" value="TreeGrafter"/>
</dbReference>
<keyword evidence="2" id="KW-0808">Transferase</keyword>
<name>A0A0B4XT56_9GAMM</name>
<dbReference type="Proteomes" id="UP000006764">
    <property type="component" value="Chromosome"/>
</dbReference>
<evidence type="ECO:0000259" key="4">
    <source>
        <dbReference type="Pfam" id="PF00155"/>
    </source>
</evidence>
<dbReference type="Gene3D" id="3.90.1150.10">
    <property type="entry name" value="Aspartate Aminotransferase, domain 1"/>
    <property type="match status" value="1"/>
</dbReference>
<dbReference type="RefSeq" id="WP_008733540.1">
    <property type="nucleotide sequence ID" value="NZ_CP004387.1"/>
</dbReference>
<organism evidence="5 6">
    <name type="scientific">Isoalcanivorax pacificus W11-5</name>
    <dbReference type="NCBI Taxonomy" id="391936"/>
    <lineage>
        <taxon>Bacteria</taxon>
        <taxon>Pseudomonadati</taxon>
        <taxon>Pseudomonadota</taxon>
        <taxon>Gammaproteobacteria</taxon>
        <taxon>Oceanospirillales</taxon>
        <taxon>Alcanivoracaceae</taxon>
        <taxon>Isoalcanivorax</taxon>
    </lineage>
</organism>
<dbReference type="InterPro" id="IPR004839">
    <property type="entry name" value="Aminotransferase_I/II_large"/>
</dbReference>
<evidence type="ECO:0000256" key="3">
    <source>
        <dbReference type="ARBA" id="ARBA00022898"/>
    </source>
</evidence>
<keyword evidence="3" id="KW-0663">Pyridoxal phosphate</keyword>
<evidence type="ECO:0000313" key="5">
    <source>
        <dbReference type="EMBL" id="AJD49477.1"/>
    </source>
</evidence>
<dbReference type="STRING" id="391936.S7S_15325"/>
<sequence length="419" mass="46856">MNIKLNELSVQTKIADMPDFLKRRMDEFFLERWGKLWGGKHILRGRIPDRQSIQLLSNDYLSIAGHEEIVKAQVDCLLGDTQSVLMSGSFLRGDNHQRRFERRMADYTGYESSILAQSGYAANVGLIQVLASDGVPVYMDMNAHASMWEGVISAGAQVRPFRHNDLEHLRRQLKTYGQGIVCVDSVYSTMGALCELEGVVDLATEFGCLIIVDESHSLGTHGPFGSGMVREYGLNDRVHFVTASLAKAFSGRAGIILCSKTFEEYFWCTARTAIFSSCLLPYEIAGLDKTLDIIIRDGWRREAMRMNSDFLRNGLTELGYNVSASQSQIISLEAGPENLTLKLREALEERDVFGSVFCAPATAKNRSMIRLSINAGLTLNQVGHVLDVCAEIRDEVGMWDWASTRRLHRDVVTRQRAVG</sequence>
<dbReference type="AlphaFoldDB" id="A0A0B4XT56"/>
<gene>
    <name evidence="5" type="ORF">S7S_15325</name>
</gene>
<proteinExistence type="predicted"/>
<dbReference type="Gene3D" id="3.40.640.10">
    <property type="entry name" value="Type I PLP-dependent aspartate aminotransferase-like (Major domain)"/>
    <property type="match status" value="1"/>
</dbReference>
<feature type="domain" description="Aminotransferase class I/classII large" evidence="4">
    <location>
        <begin position="53"/>
        <end position="387"/>
    </location>
</feature>
<reference evidence="5 6" key="1">
    <citation type="journal article" date="2012" name="J. Bacteriol.">
        <title>Genome sequence of an alkane-degrading bacterium, Alcanivorax pacificus type strain W11-5, isolated from deep sea sediment.</title>
        <authorList>
            <person name="Lai Q."/>
            <person name="Shao Z."/>
        </authorList>
    </citation>
    <scope>NUCLEOTIDE SEQUENCE [LARGE SCALE GENOMIC DNA]</scope>
    <source>
        <strain evidence="5 6">W11-5</strain>
    </source>
</reference>
<dbReference type="OrthoDB" id="9807157at2"/>
<dbReference type="Pfam" id="PF00155">
    <property type="entry name" value="Aminotran_1_2"/>
    <property type="match status" value="1"/>
</dbReference>
<dbReference type="InterPro" id="IPR015421">
    <property type="entry name" value="PyrdxlP-dep_Trfase_major"/>
</dbReference>
<dbReference type="KEGG" id="apac:S7S_15325"/>
<dbReference type="HOGENOM" id="CLU_015846_11_4_6"/>
<evidence type="ECO:0000256" key="1">
    <source>
        <dbReference type="ARBA" id="ARBA00001933"/>
    </source>
</evidence>
<keyword evidence="6" id="KW-1185">Reference proteome</keyword>
<dbReference type="GO" id="GO:0030170">
    <property type="term" value="F:pyridoxal phosphate binding"/>
    <property type="evidence" value="ECO:0007669"/>
    <property type="project" value="InterPro"/>
</dbReference>
<dbReference type="GO" id="GO:0008710">
    <property type="term" value="F:8-amino-7-oxononanoate synthase activity"/>
    <property type="evidence" value="ECO:0007669"/>
    <property type="project" value="TreeGrafter"/>
</dbReference>
<dbReference type="InterPro" id="IPR015422">
    <property type="entry name" value="PyrdxlP-dep_Trfase_small"/>
</dbReference>
<dbReference type="InterPro" id="IPR015424">
    <property type="entry name" value="PyrdxlP-dep_Trfase"/>
</dbReference>